<keyword evidence="2" id="KW-1185">Reference proteome</keyword>
<reference evidence="1" key="1">
    <citation type="submission" date="2013-05" db="EMBL/GenBank/DDBJ databases">
        <title>Genome assembly of Cystobacter fuscus DSM 2262.</title>
        <authorList>
            <person name="Sharma G."/>
            <person name="Khatri I."/>
            <person name="Kaur C."/>
            <person name="Mayilraj S."/>
            <person name="Subramanian S."/>
        </authorList>
    </citation>
    <scope>NUCLEOTIDE SEQUENCE [LARGE SCALE GENOMIC DNA]</scope>
    <source>
        <strain evidence="1">DSM 2262</strain>
    </source>
</reference>
<dbReference type="Gene3D" id="1.25.40.10">
    <property type="entry name" value="Tetratricopeptide repeat domain"/>
    <property type="match status" value="2"/>
</dbReference>
<dbReference type="PANTHER" id="PTHR44523">
    <property type="entry name" value="TETRATRICOPEPTIDE REPEAT PROTEIN 13"/>
    <property type="match status" value="1"/>
</dbReference>
<sequence>MSAPVPAMPSRLLRPLWALPLLLSLACKDSDTLSARGQEQRFQAKMNEGHALLNENQPELAARAFSAASGLAPDRTEPLVQLAEAQRRAGNSGAAILALKQAMTLNPSEAPDIKRKLAERYERDGLIRQSITVLLELRDADQLRDSEILRLAHLQTMEGQHEEAFKTLERIQKDRPDDLNAKVVEAEILLAKGEEVLAAKLMDRLLEEQPELTAARVLRARYFLRNGYAEYAEQDLSRIPPEDALLPEYVALRVGVLTELDRRADAEKLLAQAVEQNPRNADLLARLAELRWVAGNKVEAQRLVEQALKAQSDSARALYVRGLMHEGAGNAQLAKEDYGFALTENSRFAPALSRLWRLQARAAQDDAAVASLERLLVLGEATLEEKVALADLYARTRTKPEQGLKLIAEALKQDARNEEYLEIQKALKSILPRKKAAGPLIMRGGRR</sequence>
<organism evidence="1 2">
    <name type="scientific">Cystobacter fuscus (strain ATCC 25194 / DSM 2262 / NBRC 100088 / M29)</name>
    <dbReference type="NCBI Taxonomy" id="1242864"/>
    <lineage>
        <taxon>Bacteria</taxon>
        <taxon>Pseudomonadati</taxon>
        <taxon>Myxococcota</taxon>
        <taxon>Myxococcia</taxon>
        <taxon>Myxococcales</taxon>
        <taxon>Cystobacterineae</taxon>
        <taxon>Archangiaceae</taxon>
        <taxon>Cystobacter</taxon>
    </lineage>
</organism>
<accession>S9R0B9</accession>
<dbReference type="AlphaFoldDB" id="S9R0B9"/>
<dbReference type="Pfam" id="PF14559">
    <property type="entry name" value="TPR_19"/>
    <property type="match status" value="1"/>
</dbReference>
<gene>
    <name evidence="1" type="ORF">D187_008546</name>
</gene>
<dbReference type="EMBL" id="ANAH02000007">
    <property type="protein sequence ID" value="EPX62358.1"/>
    <property type="molecule type" value="Genomic_DNA"/>
</dbReference>
<dbReference type="SMART" id="SM00028">
    <property type="entry name" value="TPR"/>
    <property type="match status" value="4"/>
</dbReference>
<dbReference type="Pfam" id="PF13432">
    <property type="entry name" value="TPR_16"/>
    <property type="match status" value="2"/>
</dbReference>
<evidence type="ECO:0000313" key="1">
    <source>
        <dbReference type="EMBL" id="EPX62358.1"/>
    </source>
</evidence>
<proteinExistence type="predicted"/>
<dbReference type="InterPro" id="IPR011990">
    <property type="entry name" value="TPR-like_helical_dom_sf"/>
</dbReference>
<name>S9R0B9_CYSF2</name>
<evidence type="ECO:0000313" key="2">
    <source>
        <dbReference type="Proteomes" id="UP000011682"/>
    </source>
</evidence>
<dbReference type="SUPFAM" id="SSF48452">
    <property type="entry name" value="TPR-like"/>
    <property type="match status" value="2"/>
</dbReference>
<comment type="caution">
    <text evidence="1">The sequence shown here is derived from an EMBL/GenBank/DDBJ whole genome shotgun (WGS) entry which is preliminary data.</text>
</comment>
<dbReference type="Proteomes" id="UP000011682">
    <property type="component" value="Unassembled WGS sequence"/>
</dbReference>
<protein>
    <submittedName>
        <fullName evidence="1">Uncharacterized protein</fullName>
    </submittedName>
</protein>
<dbReference type="InterPro" id="IPR019734">
    <property type="entry name" value="TPR_rpt"/>
</dbReference>
<dbReference type="eggNOG" id="COG0457">
    <property type="taxonomic scope" value="Bacteria"/>
</dbReference>
<dbReference type="PANTHER" id="PTHR44523:SF1">
    <property type="entry name" value="TETRATRICOPEPTIDE REPEAT PROTEIN 13"/>
    <property type="match status" value="1"/>
</dbReference>